<dbReference type="GO" id="GO:0000155">
    <property type="term" value="F:phosphorelay sensor kinase activity"/>
    <property type="evidence" value="ECO:0007669"/>
    <property type="project" value="InterPro"/>
</dbReference>
<feature type="transmembrane region" description="Helical" evidence="9">
    <location>
        <begin position="42"/>
        <end position="61"/>
    </location>
</feature>
<evidence type="ECO:0000259" key="10">
    <source>
        <dbReference type="PROSITE" id="PS50109"/>
    </source>
</evidence>
<organism evidence="11 12">
    <name type="scientific">Povalibacter uvarum</name>
    <dbReference type="NCBI Taxonomy" id="732238"/>
    <lineage>
        <taxon>Bacteria</taxon>
        <taxon>Pseudomonadati</taxon>
        <taxon>Pseudomonadota</taxon>
        <taxon>Gammaproteobacteria</taxon>
        <taxon>Steroidobacterales</taxon>
        <taxon>Steroidobacteraceae</taxon>
        <taxon>Povalibacter</taxon>
    </lineage>
</organism>
<comment type="catalytic activity">
    <reaction evidence="1">
        <text>ATP + protein L-histidine = ADP + protein N-phospho-L-histidine.</text>
        <dbReference type="EC" id="2.7.13.3"/>
    </reaction>
</comment>
<evidence type="ECO:0000313" key="12">
    <source>
        <dbReference type="Proteomes" id="UP000588068"/>
    </source>
</evidence>
<dbReference type="InterPro" id="IPR003594">
    <property type="entry name" value="HATPase_dom"/>
</dbReference>
<accession>A0A841HTU1</accession>
<evidence type="ECO:0000256" key="6">
    <source>
        <dbReference type="ARBA" id="ARBA00022777"/>
    </source>
</evidence>
<dbReference type="GO" id="GO:0005524">
    <property type="term" value="F:ATP binding"/>
    <property type="evidence" value="ECO:0007669"/>
    <property type="project" value="UniProtKB-KW"/>
</dbReference>
<dbReference type="InterPro" id="IPR005467">
    <property type="entry name" value="His_kinase_dom"/>
</dbReference>
<dbReference type="PROSITE" id="PS50109">
    <property type="entry name" value="HIS_KIN"/>
    <property type="match status" value="1"/>
</dbReference>
<dbReference type="InterPro" id="IPR003661">
    <property type="entry name" value="HisK_dim/P_dom"/>
</dbReference>
<dbReference type="RefSeq" id="WP_184334659.1">
    <property type="nucleotide sequence ID" value="NZ_JACHHZ010000005.1"/>
</dbReference>
<comment type="caution">
    <text evidence="11">The sequence shown here is derived from an EMBL/GenBank/DDBJ whole genome shotgun (WGS) entry which is preliminary data.</text>
</comment>
<keyword evidence="7" id="KW-0067">ATP-binding</keyword>
<dbReference type="SMART" id="SM00387">
    <property type="entry name" value="HATPase_c"/>
    <property type="match status" value="1"/>
</dbReference>
<evidence type="ECO:0000256" key="1">
    <source>
        <dbReference type="ARBA" id="ARBA00000085"/>
    </source>
</evidence>
<keyword evidence="9" id="KW-1133">Transmembrane helix</keyword>
<keyword evidence="6 11" id="KW-0418">Kinase</keyword>
<evidence type="ECO:0000256" key="8">
    <source>
        <dbReference type="ARBA" id="ARBA00023012"/>
    </source>
</evidence>
<dbReference type="AlphaFoldDB" id="A0A841HTU1"/>
<keyword evidence="5" id="KW-0547">Nucleotide-binding</keyword>
<keyword evidence="9" id="KW-0812">Transmembrane</keyword>
<dbReference type="InterPro" id="IPR036890">
    <property type="entry name" value="HATPase_C_sf"/>
</dbReference>
<keyword evidence="12" id="KW-1185">Reference proteome</keyword>
<name>A0A841HTU1_9GAMM</name>
<evidence type="ECO:0000256" key="4">
    <source>
        <dbReference type="ARBA" id="ARBA00022679"/>
    </source>
</evidence>
<proteinExistence type="predicted"/>
<gene>
    <name evidence="11" type="ORF">HNQ60_004155</name>
</gene>
<reference evidence="11 12" key="1">
    <citation type="submission" date="2020-08" db="EMBL/GenBank/DDBJ databases">
        <title>Genomic Encyclopedia of Type Strains, Phase IV (KMG-IV): sequencing the most valuable type-strain genomes for metagenomic binning, comparative biology and taxonomic classification.</title>
        <authorList>
            <person name="Goeker M."/>
        </authorList>
    </citation>
    <scope>NUCLEOTIDE SEQUENCE [LARGE SCALE GENOMIC DNA]</scope>
    <source>
        <strain evidence="11 12">DSM 26723</strain>
    </source>
</reference>
<evidence type="ECO:0000256" key="9">
    <source>
        <dbReference type="SAM" id="Phobius"/>
    </source>
</evidence>
<dbReference type="SUPFAM" id="SSF47384">
    <property type="entry name" value="Homodimeric domain of signal transducing histidine kinase"/>
    <property type="match status" value="1"/>
</dbReference>
<dbReference type="CDD" id="cd00082">
    <property type="entry name" value="HisKA"/>
    <property type="match status" value="1"/>
</dbReference>
<dbReference type="SMART" id="SM00388">
    <property type="entry name" value="HisKA"/>
    <property type="match status" value="1"/>
</dbReference>
<dbReference type="PRINTS" id="PR00344">
    <property type="entry name" value="BCTRLSENSOR"/>
</dbReference>
<dbReference type="EC" id="2.7.13.3" evidence="2"/>
<evidence type="ECO:0000256" key="2">
    <source>
        <dbReference type="ARBA" id="ARBA00012438"/>
    </source>
</evidence>
<keyword evidence="9" id="KW-0472">Membrane</keyword>
<evidence type="ECO:0000256" key="3">
    <source>
        <dbReference type="ARBA" id="ARBA00022553"/>
    </source>
</evidence>
<evidence type="ECO:0000313" key="11">
    <source>
        <dbReference type="EMBL" id="MBB6095265.1"/>
    </source>
</evidence>
<feature type="domain" description="Histidine kinase" evidence="10">
    <location>
        <begin position="95"/>
        <end position="311"/>
    </location>
</feature>
<keyword evidence="4" id="KW-0808">Transferase</keyword>
<dbReference type="Proteomes" id="UP000588068">
    <property type="component" value="Unassembled WGS sequence"/>
</dbReference>
<keyword evidence="8" id="KW-0902">Two-component regulatory system</keyword>
<dbReference type="Gene3D" id="3.30.565.10">
    <property type="entry name" value="Histidine kinase-like ATPase, C-terminal domain"/>
    <property type="match status" value="1"/>
</dbReference>
<evidence type="ECO:0000256" key="7">
    <source>
        <dbReference type="ARBA" id="ARBA00022840"/>
    </source>
</evidence>
<dbReference type="Gene3D" id="1.10.287.130">
    <property type="match status" value="1"/>
</dbReference>
<dbReference type="Pfam" id="PF02518">
    <property type="entry name" value="HATPase_c"/>
    <property type="match status" value="1"/>
</dbReference>
<protein>
    <recommendedName>
        <fullName evidence="2">histidine kinase</fullName>
        <ecNumber evidence="2">2.7.13.3</ecNumber>
    </recommendedName>
</protein>
<dbReference type="SUPFAM" id="SSF55874">
    <property type="entry name" value="ATPase domain of HSP90 chaperone/DNA topoisomerase II/histidine kinase"/>
    <property type="match status" value="1"/>
</dbReference>
<dbReference type="PANTHER" id="PTHR43065:SF10">
    <property type="entry name" value="PEROXIDE STRESS-ACTIVATED HISTIDINE KINASE MAK3"/>
    <property type="match status" value="1"/>
</dbReference>
<dbReference type="InterPro" id="IPR004358">
    <property type="entry name" value="Sig_transdc_His_kin-like_C"/>
</dbReference>
<dbReference type="PANTHER" id="PTHR43065">
    <property type="entry name" value="SENSOR HISTIDINE KINASE"/>
    <property type="match status" value="1"/>
</dbReference>
<dbReference type="InterPro" id="IPR036097">
    <property type="entry name" value="HisK_dim/P_sf"/>
</dbReference>
<sequence>MHHREAFSAPTAALFVAIAVVPTAHAHASLVDRFLSSDGALLTGIVGLLIVQTALIVVLMVQNHRQRQAQDDTKRQQSEVAHAARLVLVGEITASIAHEVNQPLSAILSNADAAEILLSATPPPLDEIRQILDDIRRDDLRAHEIVRNLRKLLTKREVQMESVDLNEIARTALLLIKADAARRGIAVTTKLDGDLPHVQGDPVHLQQVLLNLIVNAMDSMSEVPADDRRLEIATRRRDTRSIEVSVIDSGAGVKASELSRLFDSFYTTKPQGMGLGLSIARAIVQTHGGNIWAQSNGARGAAFTFTIPMAA</sequence>
<dbReference type="Pfam" id="PF00512">
    <property type="entry name" value="HisKA"/>
    <property type="match status" value="1"/>
</dbReference>
<keyword evidence="3" id="KW-0597">Phosphoprotein</keyword>
<dbReference type="EMBL" id="JACHHZ010000005">
    <property type="protein sequence ID" value="MBB6095265.1"/>
    <property type="molecule type" value="Genomic_DNA"/>
</dbReference>
<evidence type="ECO:0000256" key="5">
    <source>
        <dbReference type="ARBA" id="ARBA00022741"/>
    </source>
</evidence>